<name>A0ABT0KK23_9GAMM</name>
<dbReference type="InterPro" id="IPR028098">
    <property type="entry name" value="Glyco_trans_4-like_N"/>
</dbReference>
<accession>A0ABT0KK23</accession>
<keyword evidence="3" id="KW-1185">Reference proteome</keyword>
<protein>
    <submittedName>
        <fullName evidence="2">Glycosyltransferase family 4 protein</fullName>
    </submittedName>
</protein>
<dbReference type="Proteomes" id="UP001202134">
    <property type="component" value="Unassembled WGS sequence"/>
</dbReference>
<dbReference type="Gene3D" id="3.40.50.2000">
    <property type="entry name" value="Glycogen Phosphorylase B"/>
    <property type="match status" value="2"/>
</dbReference>
<dbReference type="EMBL" id="JAKIKU010000001">
    <property type="protein sequence ID" value="MCL1044134.1"/>
    <property type="molecule type" value="Genomic_DNA"/>
</dbReference>
<gene>
    <name evidence="2" type="ORF">L2737_02150</name>
</gene>
<dbReference type="PANTHER" id="PTHR12526">
    <property type="entry name" value="GLYCOSYLTRANSFERASE"/>
    <property type="match status" value="1"/>
</dbReference>
<feature type="domain" description="Glycosyltransferase subfamily 4-like N-terminal" evidence="1">
    <location>
        <begin position="3"/>
        <end position="136"/>
    </location>
</feature>
<evidence type="ECO:0000313" key="3">
    <source>
        <dbReference type="Proteomes" id="UP001202134"/>
    </source>
</evidence>
<evidence type="ECO:0000259" key="1">
    <source>
        <dbReference type="Pfam" id="PF13477"/>
    </source>
</evidence>
<dbReference type="CDD" id="cd03808">
    <property type="entry name" value="GT4_CapM-like"/>
    <property type="match status" value="1"/>
</dbReference>
<evidence type="ECO:0000313" key="2">
    <source>
        <dbReference type="EMBL" id="MCL1044134.1"/>
    </source>
</evidence>
<sequence>MKKIIITSNTSWFVYNFFKASIIEFLKAGHKVYVIAPLDKFSTKIEKLGCIYHEIEIDRAGANVVSELKTFTGLYSCIKKIKPDVVLNFTPKMNIYSTLVSRLQGVKVINSVAGLGSIFTEKGIKSSLGKMLLKLTQPLAHHVVFQNMEDWDIYLSNGLVNKLNSSRVYGIGLDLKSFPLHQSKDDQCVRFILVARMLKTKGVLQFVEAAEQVATFLIKRDTNATDKVKLQFSLLGFVDEQNPQRISHEALSEIDKNSVVDYLGETDDVYSIVKEQDCVVLPSFYREGLPQCLIEACSMGKPIITTDNVGCRDTVDDGVNGYLVPPKGIEELANAMIEIIDMGHHNRLEMGRLGRVKAEEQFCHLKVSRHYLDLINTI</sequence>
<reference evidence="2 3" key="1">
    <citation type="submission" date="2022-01" db="EMBL/GenBank/DDBJ databases">
        <title>Whole genome-based taxonomy of the Shewanellaceae.</title>
        <authorList>
            <person name="Martin-Rodriguez A.J."/>
        </authorList>
    </citation>
    <scope>NUCLEOTIDE SEQUENCE [LARGE SCALE GENOMIC DNA]</scope>
    <source>
        <strain evidence="2 3">DSM 24955</strain>
    </source>
</reference>
<dbReference type="RefSeq" id="WP_248954593.1">
    <property type="nucleotide sequence ID" value="NZ_JAKIKU010000001.1"/>
</dbReference>
<dbReference type="Pfam" id="PF13692">
    <property type="entry name" value="Glyco_trans_1_4"/>
    <property type="match status" value="1"/>
</dbReference>
<comment type="caution">
    <text evidence="2">The sequence shown here is derived from an EMBL/GenBank/DDBJ whole genome shotgun (WGS) entry which is preliminary data.</text>
</comment>
<dbReference type="Pfam" id="PF13477">
    <property type="entry name" value="Glyco_trans_4_2"/>
    <property type="match status" value="1"/>
</dbReference>
<organism evidence="2 3">
    <name type="scientific">Shewanella electrodiphila</name>
    <dbReference type="NCBI Taxonomy" id="934143"/>
    <lineage>
        <taxon>Bacteria</taxon>
        <taxon>Pseudomonadati</taxon>
        <taxon>Pseudomonadota</taxon>
        <taxon>Gammaproteobacteria</taxon>
        <taxon>Alteromonadales</taxon>
        <taxon>Shewanellaceae</taxon>
        <taxon>Shewanella</taxon>
    </lineage>
</organism>
<dbReference type="SUPFAM" id="SSF53756">
    <property type="entry name" value="UDP-Glycosyltransferase/glycogen phosphorylase"/>
    <property type="match status" value="1"/>
</dbReference>
<dbReference type="PANTHER" id="PTHR12526:SF638">
    <property type="entry name" value="SPORE COAT PROTEIN SA"/>
    <property type="match status" value="1"/>
</dbReference>
<proteinExistence type="predicted"/>